<keyword evidence="1 4" id="KW-0479">Metal-binding</keyword>
<dbReference type="SUPFAM" id="SSF50129">
    <property type="entry name" value="GroES-like"/>
    <property type="match status" value="1"/>
</dbReference>
<organism evidence="6 8">
    <name type="scientific">Bacillus glycinifermentans</name>
    <dbReference type="NCBI Taxonomy" id="1664069"/>
    <lineage>
        <taxon>Bacteria</taxon>
        <taxon>Bacillati</taxon>
        <taxon>Bacillota</taxon>
        <taxon>Bacilli</taxon>
        <taxon>Bacillales</taxon>
        <taxon>Bacillaceae</taxon>
        <taxon>Bacillus</taxon>
    </lineage>
</organism>
<dbReference type="Pfam" id="PF00107">
    <property type="entry name" value="ADH_zinc_N"/>
    <property type="match status" value="1"/>
</dbReference>
<proteinExistence type="inferred from homology"/>
<dbReference type="Proteomes" id="UP000036168">
    <property type="component" value="Unassembled WGS sequence"/>
</dbReference>
<evidence type="ECO:0000313" key="6">
    <source>
        <dbReference type="EMBL" id="KRT91359.1"/>
    </source>
</evidence>
<feature type="domain" description="Enoyl reductase (ER)" evidence="5">
    <location>
        <begin position="11"/>
        <end position="336"/>
    </location>
</feature>
<dbReference type="InterPro" id="IPR036291">
    <property type="entry name" value="NAD(P)-bd_dom_sf"/>
</dbReference>
<evidence type="ECO:0000313" key="9">
    <source>
        <dbReference type="Proteomes" id="UP001341297"/>
    </source>
</evidence>
<dbReference type="PANTHER" id="PTHR43401">
    <property type="entry name" value="L-THREONINE 3-DEHYDROGENASE"/>
    <property type="match status" value="1"/>
</dbReference>
<dbReference type="Proteomes" id="UP001341297">
    <property type="component" value="Unassembled WGS sequence"/>
</dbReference>
<evidence type="ECO:0000256" key="3">
    <source>
        <dbReference type="ARBA" id="ARBA00023002"/>
    </source>
</evidence>
<evidence type="ECO:0000256" key="2">
    <source>
        <dbReference type="ARBA" id="ARBA00022833"/>
    </source>
</evidence>
<dbReference type="InterPro" id="IPR013154">
    <property type="entry name" value="ADH-like_N"/>
</dbReference>
<dbReference type="InterPro" id="IPR002328">
    <property type="entry name" value="ADH_Zn_CS"/>
</dbReference>
<evidence type="ECO:0000259" key="5">
    <source>
        <dbReference type="SMART" id="SM00829"/>
    </source>
</evidence>
<keyword evidence="2 4" id="KW-0862">Zinc</keyword>
<dbReference type="InterPro" id="IPR013149">
    <property type="entry name" value="ADH-like_C"/>
</dbReference>
<protein>
    <submittedName>
        <fullName evidence="6 7">Alcohol dehydrogenase</fullName>
    </submittedName>
</protein>
<evidence type="ECO:0000256" key="1">
    <source>
        <dbReference type="ARBA" id="ARBA00022723"/>
    </source>
</evidence>
<evidence type="ECO:0000256" key="4">
    <source>
        <dbReference type="RuleBase" id="RU361277"/>
    </source>
</evidence>
<reference evidence="6" key="2">
    <citation type="submission" date="2015-10" db="EMBL/GenBank/DDBJ databases">
        <authorList>
            <person name="Gilbert D.G."/>
        </authorList>
    </citation>
    <scope>NUCLEOTIDE SEQUENCE</scope>
    <source>
        <strain evidence="6">GO-13</strain>
    </source>
</reference>
<dbReference type="InterPro" id="IPR011032">
    <property type="entry name" value="GroES-like_sf"/>
</dbReference>
<dbReference type="PROSITE" id="PS00059">
    <property type="entry name" value="ADH_ZINC"/>
    <property type="match status" value="1"/>
</dbReference>
<dbReference type="CDD" id="cd08261">
    <property type="entry name" value="Zn_ADH7"/>
    <property type="match status" value="1"/>
</dbReference>
<dbReference type="EMBL" id="JARRTL010000026">
    <property type="protein sequence ID" value="MEC0487085.1"/>
    <property type="molecule type" value="Genomic_DNA"/>
</dbReference>
<reference evidence="7 9" key="3">
    <citation type="submission" date="2023-03" db="EMBL/GenBank/DDBJ databases">
        <title>Agriculturally important microbes genome sequencing.</title>
        <authorList>
            <person name="Dunlap C."/>
        </authorList>
    </citation>
    <scope>NUCLEOTIDE SEQUENCE [LARGE SCALE GENOMIC DNA]</scope>
    <source>
        <strain evidence="7 9">CBP-3203</strain>
    </source>
</reference>
<keyword evidence="9" id="KW-1185">Reference proteome</keyword>
<comment type="cofactor">
    <cofactor evidence="4">
        <name>Zn(2+)</name>
        <dbReference type="ChEBI" id="CHEBI:29105"/>
    </cofactor>
</comment>
<dbReference type="InterPro" id="IPR020843">
    <property type="entry name" value="ER"/>
</dbReference>
<reference evidence="6 8" key="1">
    <citation type="journal article" date="2015" name="Int. J. Syst. Evol. Microbiol.">
        <title>Bacillus glycinifermentans sp. nov., isolated from fermented soybean paste.</title>
        <authorList>
            <person name="Kim S.J."/>
            <person name="Dunlap C.A."/>
            <person name="Kwon S.W."/>
            <person name="Rooney A.P."/>
        </authorList>
    </citation>
    <scope>NUCLEOTIDE SEQUENCE [LARGE SCALE GENOMIC DNA]</scope>
    <source>
        <strain evidence="6 8">GO-13</strain>
    </source>
</reference>
<evidence type="ECO:0000313" key="7">
    <source>
        <dbReference type="EMBL" id="MEC0487085.1"/>
    </source>
</evidence>
<gene>
    <name evidence="6" type="ORF">AB447_223155</name>
    <name evidence="7" type="ORF">P8828_20235</name>
</gene>
<dbReference type="InterPro" id="IPR050129">
    <property type="entry name" value="Zn_alcohol_dh"/>
</dbReference>
<dbReference type="GO" id="GO:0016491">
    <property type="term" value="F:oxidoreductase activity"/>
    <property type="evidence" value="ECO:0007669"/>
    <property type="project" value="UniProtKB-KW"/>
</dbReference>
<comment type="similarity">
    <text evidence="4">Belongs to the zinc-containing alcohol dehydrogenase family.</text>
</comment>
<dbReference type="STRING" id="1664069.BGLY_1356"/>
<comment type="caution">
    <text evidence="6">The sequence shown here is derived from an EMBL/GenBank/DDBJ whole genome shotgun (WGS) entry which is preliminary data.</text>
</comment>
<dbReference type="EMBL" id="LECW02000036">
    <property type="protein sequence ID" value="KRT91359.1"/>
    <property type="molecule type" value="Genomic_DNA"/>
</dbReference>
<dbReference type="Gene3D" id="3.90.180.10">
    <property type="entry name" value="Medium-chain alcohol dehydrogenases, catalytic domain"/>
    <property type="match status" value="1"/>
</dbReference>
<dbReference type="Gene3D" id="3.40.50.720">
    <property type="entry name" value="NAD(P)-binding Rossmann-like Domain"/>
    <property type="match status" value="1"/>
</dbReference>
<dbReference type="RefSeq" id="WP_048355861.1">
    <property type="nucleotide sequence ID" value="NZ_CP023481.1"/>
</dbReference>
<sequence>MRAAVMTKPFSIVFQDVPRPEPADHEVLVKVKAAGICGSDVHFYDGSNPYGRYPQIFGHELSGVIEKTGAAVTQRSPGERVAIEPAIPCGSCYPCRNGRTNACVNIDMIGSVRKGGFADFIAVPETHVHPIPDDMAFATGALCEPFAIGAQAIERADVQDGEAVVILGMGPIGLTILAQIKKRFQVAVIAVDPVRERLKLAEAFGADAVIQPAEVNAEEAISKLTNGEGAGIVIEAAGVPATIEQSIRLAAAGGKIVIVGLTGEYVTIPGLLLTKKDIDIHGTRHSIGQFPEVIRFLHENSNIAESFITEVMPFTEIEAALQKAKNCPDQVTKMILSY</sequence>
<evidence type="ECO:0000313" key="8">
    <source>
        <dbReference type="Proteomes" id="UP000036168"/>
    </source>
</evidence>
<dbReference type="PANTHER" id="PTHR43401:SF2">
    <property type="entry name" value="L-THREONINE 3-DEHYDROGENASE"/>
    <property type="match status" value="1"/>
</dbReference>
<accession>A0A0J6E8P1</accession>
<dbReference type="Pfam" id="PF08240">
    <property type="entry name" value="ADH_N"/>
    <property type="match status" value="1"/>
</dbReference>
<name>A0A0J6E8P1_9BACI</name>
<dbReference type="GO" id="GO:0008270">
    <property type="term" value="F:zinc ion binding"/>
    <property type="evidence" value="ECO:0007669"/>
    <property type="project" value="InterPro"/>
</dbReference>
<dbReference type="OrthoDB" id="9770238at2"/>
<keyword evidence="3" id="KW-0560">Oxidoreductase</keyword>
<dbReference type="PATRIC" id="fig|1664069.3.peg.926"/>
<dbReference type="AlphaFoldDB" id="A0A0J6E8P1"/>
<dbReference type="SUPFAM" id="SSF51735">
    <property type="entry name" value="NAD(P)-binding Rossmann-fold domains"/>
    <property type="match status" value="1"/>
</dbReference>
<dbReference type="SMART" id="SM00829">
    <property type="entry name" value="PKS_ER"/>
    <property type="match status" value="1"/>
</dbReference>
<accession>A0A0J6E9G4</accession>